<dbReference type="AlphaFoldDB" id="A0A1I3NQP1"/>
<dbReference type="EMBL" id="FORY01000002">
    <property type="protein sequence ID" value="SFJ11066.1"/>
    <property type="molecule type" value="Genomic_DNA"/>
</dbReference>
<feature type="domain" description="ABC transporter" evidence="6">
    <location>
        <begin position="24"/>
        <end position="255"/>
    </location>
</feature>
<evidence type="ECO:0000256" key="1">
    <source>
        <dbReference type="ARBA" id="ARBA00005417"/>
    </source>
</evidence>
<gene>
    <name evidence="7" type="ORF">SAMN04488138_10225</name>
</gene>
<name>A0A1I3NQP1_9RHOB</name>
<dbReference type="InterPro" id="IPR003593">
    <property type="entry name" value="AAA+_ATPase"/>
</dbReference>
<protein>
    <submittedName>
        <fullName evidence="7">Amino acid/amide ABC transporter ATP-binding protein 2, HAAT family (TC 3.A.1.4.-)</fullName>
    </submittedName>
</protein>
<evidence type="ECO:0000313" key="8">
    <source>
        <dbReference type="Proteomes" id="UP000183299"/>
    </source>
</evidence>
<dbReference type="GO" id="GO:0015807">
    <property type="term" value="P:L-amino acid transport"/>
    <property type="evidence" value="ECO:0007669"/>
    <property type="project" value="TreeGrafter"/>
</dbReference>
<reference evidence="7 8" key="1">
    <citation type="submission" date="2016-10" db="EMBL/GenBank/DDBJ databases">
        <authorList>
            <person name="de Groot N.N."/>
        </authorList>
    </citation>
    <scope>NUCLEOTIDE SEQUENCE [LARGE SCALE GENOMIC DNA]</scope>
    <source>
        <strain evidence="7 8">CGMCC 1.8891</strain>
    </source>
</reference>
<evidence type="ECO:0000256" key="2">
    <source>
        <dbReference type="ARBA" id="ARBA00022448"/>
    </source>
</evidence>
<dbReference type="Pfam" id="PF00005">
    <property type="entry name" value="ABC_tran"/>
    <property type="match status" value="1"/>
</dbReference>
<dbReference type="InterPro" id="IPR003439">
    <property type="entry name" value="ABC_transporter-like_ATP-bd"/>
</dbReference>
<dbReference type="CDD" id="cd03224">
    <property type="entry name" value="ABC_TM1139_LivF_branched"/>
    <property type="match status" value="1"/>
</dbReference>
<dbReference type="PROSITE" id="PS50893">
    <property type="entry name" value="ABC_TRANSPORTER_2"/>
    <property type="match status" value="1"/>
</dbReference>
<keyword evidence="5" id="KW-0029">Amino-acid transport</keyword>
<dbReference type="Gene3D" id="3.40.50.300">
    <property type="entry name" value="P-loop containing nucleotide triphosphate hydrolases"/>
    <property type="match status" value="1"/>
</dbReference>
<keyword evidence="4 7" id="KW-0067">ATP-binding</keyword>
<dbReference type="InterPro" id="IPR052156">
    <property type="entry name" value="BCAA_Transport_ATP-bd_LivF"/>
</dbReference>
<evidence type="ECO:0000256" key="5">
    <source>
        <dbReference type="ARBA" id="ARBA00022970"/>
    </source>
</evidence>
<dbReference type="PANTHER" id="PTHR43820">
    <property type="entry name" value="HIGH-AFFINITY BRANCHED-CHAIN AMINO ACID TRANSPORT ATP-BINDING PROTEIN LIVF"/>
    <property type="match status" value="1"/>
</dbReference>
<keyword evidence="8" id="KW-1185">Reference proteome</keyword>
<organism evidence="7 8">
    <name type="scientific">Celeribacter halophilus</name>
    <dbReference type="NCBI Taxonomy" id="576117"/>
    <lineage>
        <taxon>Bacteria</taxon>
        <taxon>Pseudomonadati</taxon>
        <taxon>Pseudomonadota</taxon>
        <taxon>Alphaproteobacteria</taxon>
        <taxon>Rhodobacterales</taxon>
        <taxon>Roseobacteraceae</taxon>
        <taxon>Celeribacter</taxon>
    </lineage>
</organism>
<sequence length="255" mass="27874">MRISLPIRKSKAHIWGWIDTMSSIKIENVFTAYDKADVLMDVSLEVFSGKITCLLGSNGAGKSTLIRSILGLTPPRYGRILVDDKDITGTATHKVVAEGIACIPEGRKMFPKLTVTENLRLGAFQVTDESLIRERLDTVFTTFPRLAERRDQLAGTMSGGEQAMVSIGRGLMGGPRILLIDEPSLGLSPLYVKENFKIIEGIRDSGITVFLVEQNVRQTLAIADYGYVLSGGRVVAQGTADALKEDEEVYAAYFG</sequence>
<dbReference type="SMART" id="SM00382">
    <property type="entry name" value="AAA"/>
    <property type="match status" value="1"/>
</dbReference>
<dbReference type="InterPro" id="IPR027417">
    <property type="entry name" value="P-loop_NTPase"/>
</dbReference>
<evidence type="ECO:0000313" key="7">
    <source>
        <dbReference type="EMBL" id="SFJ11066.1"/>
    </source>
</evidence>
<dbReference type="Proteomes" id="UP000183299">
    <property type="component" value="Unassembled WGS sequence"/>
</dbReference>
<dbReference type="SUPFAM" id="SSF52540">
    <property type="entry name" value="P-loop containing nucleoside triphosphate hydrolases"/>
    <property type="match status" value="1"/>
</dbReference>
<proteinExistence type="inferred from homology"/>
<evidence type="ECO:0000256" key="4">
    <source>
        <dbReference type="ARBA" id="ARBA00022840"/>
    </source>
</evidence>
<evidence type="ECO:0000256" key="3">
    <source>
        <dbReference type="ARBA" id="ARBA00022741"/>
    </source>
</evidence>
<dbReference type="GO" id="GO:0005524">
    <property type="term" value="F:ATP binding"/>
    <property type="evidence" value="ECO:0007669"/>
    <property type="project" value="UniProtKB-KW"/>
</dbReference>
<dbReference type="PANTHER" id="PTHR43820:SF4">
    <property type="entry name" value="HIGH-AFFINITY BRANCHED-CHAIN AMINO ACID TRANSPORT ATP-BINDING PROTEIN LIVF"/>
    <property type="match status" value="1"/>
</dbReference>
<comment type="similarity">
    <text evidence="1">Belongs to the ABC transporter superfamily.</text>
</comment>
<dbReference type="STRING" id="576117.SAMN04488138_10225"/>
<accession>A0A1I3NQP1</accession>
<dbReference type="GO" id="GO:0016887">
    <property type="term" value="F:ATP hydrolysis activity"/>
    <property type="evidence" value="ECO:0007669"/>
    <property type="project" value="InterPro"/>
</dbReference>
<keyword evidence="2" id="KW-0813">Transport</keyword>
<evidence type="ECO:0000259" key="6">
    <source>
        <dbReference type="PROSITE" id="PS50893"/>
    </source>
</evidence>
<dbReference type="GO" id="GO:0015658">
    <property type="term" value="F:branched-chain amino acid transmembrane transporter activity"/>
    <property type="evidence" value="ECO:0007669"/>
    <property type="project" value="TreeGrafter"/>
</dbReference>
<keyword evidence="3" id="KW-0547">Nucleotide-binding</keyword>
<dbReference type="InterPro" id="IPR017871">
    <property type="entry name" value="ABC_transporter-like_CS"/>
</dbReference>
<dbReference type="PROSITE" id="PS00211">
    <property type="entry name" value="ABC_TRANSPORTER_1"/>
    <property type="match status" value="1"/>
</dbReference>